<feature type="domain" description="AAA+ ATPase" evidence="8">
    <location>
        <begin position="159"/>
        <end position="294"/>
    </location>
</feature>
<dbReference type="PANTHER" id="PTHR45644:SF3">
    <property type="entry name" value="FI08533P-RELATED"/>
    <property type="match status" value="1"/>
</dbReference>
<dbReference type="InterPro" id="IPR027417">
    <property type="entry name" value="P-loop_NTPase"/>
</dbReference>
<organism evidence="9 10">
    <name type="scientific">Fistulifera solaris</name>
    <name type="common">Oleaginous diatom</name>
    <dbReference type="NCBI Taxonomy" id="1519565"/>
    <lineage>
        <taxon>Eukaryota</taxon>
        <taxon>Sar</taxon>
        <taxon>Stramenopiles</taxon>
        <taxon>Ochrophyta</taxon>
        <taxon>Bacillariophyta</taxon>
        <taxon>Bacillariophyceae</taxon>
        <taxon>Bacillariophycidae</taxon>
        <taxon>Naviculales</taxon>
        <taxon>Naviculaceae</taxon>
        <taxon>Fistulifera</taxon>
    </lineage>
</organism>
<keyword evidence="7" id="KW-0812">Transmembrane</keyword>
<gene>
    <name evidence="9" type="ORF">FisN_17Hh092</name>
</gene>
<dbReference type="EMBL" id="BDSP01000061">
    <property type="protein sequence ID" value="GAX13162.1"/>
    <property type="molecule type" value="Genomic_DNA"/>
</dbReference>
<proteinExistence type="inferred from homology"/>
<evidence type="ECO:0000256" key="6">
    <source>
        <dbReference type="RuleBase" id="RU003651"/>
    </source>
</evidence>
<keyword evidence="4 6" id="KW-0067">ATP-binding</keyword>
<keyword evidence="7" id="KW-0472">Membrane</keyword>
<dbReference type="PROSITE" id="PS00674">
    <property type="entry name" value="AAA"/>
    <property type="match status" value="1"/>
</dbReference>
<accession>A0A1Z5JGZ3</accession>
<dbReference type="Pfam" id="PF00004">
    <property type="entry name" value="AAA"/>
    <property type="match status" value="1"/>
</dbReference>
<dbReference type="InParanoid" id="A0A1Z5JGZ3"/>
<dbReference type="AlphaFoldDB" id="A0A1Z5JGZ3"/>
<dbReference type="GO" id="GO:0005741">
    <property type="term" value="C:mitochondrial outer membrane"/>
    <property type="evidence" value="ECO:0007669"/>
    <property type="project" value="UniProtKB-SubCell"/>
</dbReference>
<dbReference type="GO" id="GO:0016887">
    <property type="term" value="F:ATP hydrolysis activity"/>
    <property type="evidence" value="ECO:0007669"/>
    <property type="project" value="InterPro"/>
</dbReference>
<comment type="caution">
    <text evidence="9">The sequence shown here is derived from an EMBL/GenBank/DDBJ whole genome shotgun (WGS) entry which is preliminary data.</text>
</comment>
<evidence type="ECO:0000313" key="9">
    <source>
        <dbReference type="EMBL" id="GAX13162.1"/>
    </source>
</evidence>
<dbReference type="GO" id="GO:0005524">
    <property type="term" value="F:ATP binding"/>
    <property type="evidence" value="ECO:0007669"/>
    <property type="project" value="UniProtKB-KW"/>
</dbReference>
<evidence type="ECO:0000256" key="2">
    <source>
        <dbReference type="ARBA" id="ARBA00022741"/>
    </source>
</evidence>
<evidence type="ECO:0000259" key="8">
    <source>
        <dbReference type="SMART" id="SM00382"/>
    </source>
</evidence>
<dbReference type="Gene3D" id="3.40.50.300">
    <property type="entry name" value="P-loop containing nucleotide triphosphate hydrolases"/>
    <property type="match status" value="1"/>
</dbReference>
<name>A0A1Z5JGZ3_FISSO</name>
<reference evidence="9 10" key="1">
    <citation type="journal article" date="2015" name="Plant Cell">
        <title>Oil accumulation by the oleaginous diatom Fistulifera solaris as revealed by the genome and transcriptome.</title>
        <authorList>
            <person name="Tanaka T."/>
            <person name="Maeda Y."/>
            <person name="Veluchamy A."/>
            <person name="Tanaka M."/>
            <person name="Abida H."/>
            <person name="Marechal E."/>
            <person name="Bowler C."/>
            <person name="Muto M."/>
            <person name="Sunaga Y."/>
            <person name="Tanaka M."/>
            <person name="Yoshino T."/>
            <person name="Taniguchi T."/>
            <person name="Fukuda Y."/>
            <person name="Nemoto M."/>
            <person name="Matsumoto M."/>
            <person name="Wong P.S."/>
            <person name="Aburatani S."/>
            <person name="Fujibuchi W."/>
        </authorList>
    </citation>
    <scope>NUCLEOTIDE SEQUENCE [LARGE SCALE GENOMIC DNA]</scope>
    <source>
        <strain evidence="9 10">JPCC DA0580</strain>
    </source>
</reference>
<dbReference type="Proteomes" id="UP000198406">
    <property type="component" value="Unassembled WGS sequence"/>
</dbReference>
<dbReference type="SMART" id="SM00382">
    <property type="entry name" value="AAA"/>
    <property type="match status" value="1"/>
</dbReference>
<comment type="subcellular location">
    <subcellularLocation>
        <location evidence="1">Mitochondrion outer membrane</location>
        <topology evidence="1">Single-pass membrane protein</topology>
    </subcellularLocation>
</comment>
<dbReference type="OrthoDB" id="10254455at2759"/>
<dbReference type="InterPro" id="IPR003960">
    <property type="entry name" value="ATPase_AAA_CS"/>
</dbReference>
<keyword evidence="2 6" id="KW-0547">Nucleotide-binding</keyword>
<evidence type="ECO:0000256" key="1">
    <source>
        <dbReference type="ARBA" id="ARBA00004572"/>
    </source>
</evidence>
<dbReference type="SUPFAM" id="SSF52540">
    <property type="entry name" value="P-loop containing nucleoside triphosphate hydrolases"/>
    <property type="match status" value="1"/>
</dbReference>
<dbReference type="Pfam" id="PF17862">
    <property type="entry name" value="AAA_lid_3"/>
    <property type="match status" value="1"/>
</dbReference>
<evidence type="ECO:0000256" key="3">
    <source>
        <dbReference type="ARBA" id="ARBA00022787"/>
    </source>
</evidence>
<dbReference type="InterPro" id="IPR041569">
    <property type="entry name" value="AAA_lid_3"/>
</dbReference>
<dbReference type="InterPro" id="IPR003593">
    <property type="entry name" value="AAA+_ATPase"/>
</dbReference>
<dbReference type="PANTHER" id="PTHR45644">
    <property type="entry name" value="AAA ATPASE, PUTATIVE (AFU_ORTHOLOGUE AFUA_2G12920)-RELATED-RELATED"/>
    <property type="match status" value="1"/>
</dbReference>
<dbReference type="InterPro" id="IPR051701">
    <property type="entry name" value="Mito_OM_Translocase_MSP1"/>
</dbReference>
<feature type="transmembrane region" description="Helical" evidence="7">
    <location>
        <begin position="39"/>
        <end position="61"/>
    </location>
</feature>
<evidence type="ECO:0000313" key="10">
    <source>
        <dbReference type="Proteomes" id="UP000198406"/>
    </source>
</evidence>
<sequence>MSLERASSIIDRFGVFIASLLEPVPEKPPPKAKNEEADWLLIGINLVYTLTVTTLSGYLLLYLTNRFSSLMTDPNDKAPSQGRVNARLQKILQKRATSLQIPTLSHYELIMADDILDPDDIDVSFADIGGLNETKQEIYQLAVLPLLKPELFKGKLCQPTKGILLFGRPGTGKTMLAKAVAKEAEAVFLPLQLSKILSKWVGESNKLVAATFSLARKLQPAILFIDELDTFLKASSSETAYLDSIKAEFLTLWDGIGTSSENRVLVLGATNKPQLIDTAILRRLPRTFPVPLPDQKGRQSILELLLKDEPLSDSARNYIRTLSQQTVGYSGSDLKELCQAAAMVRVQEVTAEMSRRRVMGEVGDDEEEDEDSKTLRPISLEDLQTGMLKVQRTGAAAETYGREESGIRADDDSLRDFATLLRNLTRAASQNSNDRNDDGIPII</sequence>
<evidence type="ECO:0000256" key="7">
    <source>
        <dbReference type="SAM" id="Phobius"/>
    </source>
</evidence>
<keyword evidence="5" id="KW-0496">Mitochondrion</keyword>
<dbReference type="InterPro" id="IPR003959">
    <property type="entry name" value="ATPase_AAA_core"/>
</dbReference>
<protein>
    <recommendedName>
        <fullName evidence="8">AAA+ ATPase domain-containing protein</fullName>
    </recommendedName>
</protein>
<evidence type="ECO:0000256" key="5">
    <source>
        <dbReference type="ARBA" id="ARBA00023128"/>
    </source>
</evidence>
<dbReference type="Gene3D" id="1.10.8.60">
    <property type="match status" value="1"/>
</dbReference>
<comment type="similarity">
    <text evidence="6">Belongs to the AAA ATPase family.</text>
</comment>
<keyword evidence="7" id="KW-1133">Transmembrane helix</keyword>
<keyword evidence="3" id="KW-1000">Mitochondrion outer membrane</keyword>
<evidence type="ECO:0000256" key="4">
    <source>
        <dbReference type="ARBA" id="ARBA00022840"/>
    </source>
</evidence>
<keyword evidence="10" id="KW-1185">Reference proteome</keyword>